<reference evidence="1 2" key="1">
    <citation type="submission" date="2019-07" db="EMBL/GenBank/DDBJ databases">
        <title>Whole genome shotgun sequence of Pseudonocardia asaccharolytica NBRC 16224.</title>
        <authorList>
            <person name="Hosoyama A."/>
            <person name="Uohara A."/>
            <person name="Ohji S."/>
            <person name="Ichikawa N."/>
        </authorList>
    </citation>
    <scope>NUCLEOTIDE SEQUENCE [LARGE SCALE GENOMIC DNA]</scope>
    <source>
        <strain evidence="1 2">NBRC 16224</strain>
    </source>
</reference>
<keyword evidence="2" id="KW-1185">Reference proteome</keyword>
<evidence type="ECO:0000313" key="2">
    <source>
        <dbReference type="Proteomes" id="UP000321328"/>
    </source>
</evidence>
<gene>
    <name evidence="1" type="ORF">PA7_24980</name>
</gene>
<dbReference type="AlphaFoldDB" id="A0A511D1K4"/>
<sequence>MGVALDMTPGMDEGHGLAAVISAVPGLSERLLAEHVPGADGRCRQCAVGAQAGWHQWPCRLHCYAAQAARLGPRGVRSGIRR</sequence>
<dbReference type="Proteomes" id="UP000321328">
    <property type="component" value="Unassembled WGS sequence"/>
</dbReference>
<protein>
    <submittedName>
        <fullName evidence="1">Uncharacterized protein</fullName>
    </submittedName>
</protein>
<proteinExistence type="predicted"/>
<dbReference type="EMBL" id="BJVI01000023">
    <property type="protein sequence ID" value="GEL18661.1"/>
    <property type="molecule type" value="Genomic_DNA"/>
</dbReference>
<accession>A0A511D1K4</accession>
<evidence type="ECO:0000313" key="1">
    <source>
        <dbReference type="EMBL" id="GEL18661.1"/>
    </source>
</evidence>
<comment type="caution">
    <text evidence="1">The sequence shown here is derived from an EMBL/GenBank/DDBJ whole genome shotgun (WGS) entry which is preliminary data.</text>
</comment>
<name>A0A511D1K4_9PSEU</name>
<organism evidence="1 2">
    <name type="scientific">Pseudonocardia asaccharolytica DSM 44247 = NBRC 16224</name>
    <dbReference type="NCBI Taxonomy" id="1123024"/>
    <lineage>
        <taxon>Bacteria</taxon>
        <taxon>Bacillati</taxon>
        <taxon>Actinomycetota</taxon>
        <taxon>Actinomycetes</taxon>
        <taxon>Pseudonocardiales</taxon>
        <taxon>Pseudonocardiaceae</taxon>
        <taxon>Pseudonocardia</taxon>
    </lineage>
</organism>